<comment type="caution">
    <text evidence="1">The sequence shown here is derived from an EMBL/GenBank/DDBJ whole genome shotgun (WGS) entry which is preliminary data.</text>
</comment>
<keyword evidence="2" id="KW-1185">Reference proteome</keyword>
<accession>A0A6N9HIQ0</accession>
<dbReference type="Proteomes" id="UP000448575">
    <property type="component" value="Unassembled WGS sequence"/>
</dbReference>
<dbReference type="RefSeq" id="WP_161026445.1">
    <property type="nucleotide sequence ID" value="NZ_WWCJ01000010.1"/>
</dbReference>
<evidence type="ECO:0000313" key="1">
    <source>
        <dbReference type="EMBL" id="MYN03468.1"/>
    </source>
</evidence>
<protein>
    <submittedName>
        <fullName evidence="1">Uncharacterized protein</fullName>
    </submittedName>
</protein>
<proteinExistence type="predicted"/>
<dbReference type="AlphaFoldDB" id="A0A6N9HIQ0"/>
<evidence type="ECO:0000313" key="2">
    <source>
        <dbReference type="Proteomes" id="UP000448575"/>
    </source>
</evidence>
<gene>
    <name evidence="1" type="ORF">GTP41_15335</name>
</gene>
<dbReference type="EMBL" id="WWCJ01000010">
    <property type="protein sequence ID" value="MYN03468.1"/>
    <property type="molecule type" value="Genomic_DNA"/>
</dbReference>
<sequence>MKNAQSGDSPPGPSNDLLPQFWHPTLSLPHFFPALGGAIIGAIVTKWDEKQHPGSYNL</sequence>
<name>A0A6N9HIQ0_9BURK</name>
<organism evidence="1 2">
    <name type="scientific">Pseudoduganella guangdongensis</name>
    <dbReference type="NCBI Taxonomy" id="2692179"/>
    <lineage>
        <taxon>Bacteria</taxon>
        <taxon>Pseudomonadati</taxon>
        <taxon>Pseudomonadota</taxon>
        <taxon>Betaproteobacteria</taxon>
        <taxon>Burkholderiales</taxon>
        <taxon>Oxalobacteraceae</taxon>
        <taxon>Telluria group</taxon>
        <taxon>Pseudoduganella</taxon>
    </lineage>
</organism>
<reference evidence="1 2" key="1">
    <citation type="submission" date="2019-12" db="EMBL/GenBank/DDBJ databases">
        <title>Novel species isolated from a subtropical stream in China.</title>
        <authorList>
            <person name="Lu H."/>
        </authorList>
    </citation>
    <scope>NUCLEOTIDE SEQUENCE [LARGE SCALE GENOMIC DNA]</scope>
    <source>
        <strain evidence="1 2">DS3</strain>
    </source>
</reference>